<feature type="compositionally biased region" description="Low complexity" evidence="2">
    <location>
        <begin position="266"/>
        <end position="298"/>
    </location>
</feature>
<name>A0A0F7TSM1_PENBI</name>
<organism evidence="3 4">
    <name type="scientific">Penicillium brasilianum</name>
    <dbReference type="NCBI Taxonomy" id="104259"/>
    <lineage>
        <taxon>Eukaryota</taxon>
        <taxon>Fungi</taxon>
        <taxon>Dikarya</taxon>
        <taxon>Ascomycota</taxon>
        <taxon>Pezizomycotina</taxon>
        <taxon>Eurotiomycetes</taxon>
        <taxon>Eurotiomycetidae</taxon>
        <taxon>Eurotiales</taxon>
        <taxon>Aspergillaceae</taxon>
        <taxon>Penicillium</taxon>
    </lineage>
</organism>
<dbReference type="OrthoDB" id="4188047at2759"/>
<dbReference type="AlphaFoldDB" id="A0A0F7TSM1"/>
<reference evidence="4" key="1">
    <citation type="journal article" date="2015" name="Genome Announc.">
        <title>Draft genome sequence of the fungus Penicillium brasilianum MG11.</title>
        <authorList>
            <person name="Horn F."/>
            <person name="Linde J."/>
            <person name="Mattern D.J."/>
            <person name="Walther G."/>
            <person name="Guthke R."/>
            <person name="Brakhage A.A."/>
            <person name="Valiante V."/>
        </authorList>
    </citation>
    <scope>NUCLEOTIDE SEQUENCE [LARGE SCALE GENOMIC DNA]</scope>
    <source>
        <strain evidence="4">MG11</strain>
    </source>
</reference>
<sequence length="1002" mass="107990">MHHWDTVHDSAVAPSPIVPTCRPDPLPSKSKRRQSSMPSSVSGSAVSTPPRGGMIPRPQVSPPRPQARSAGMAERPSRNENLSDLVRFFQTTQNTPTSGPSSVQTPTSPDSTTALPMVTESIEPKGKELEIAKEVKPLHRRLLQFTQRQKKESSPKSKLDDNQRQIAALQREGYLLPPPKPRSNHSNHSAKTSISSKNSLERTFSKSKKQDVETIGQPWLDNDTKKGPSDFKRRLASLDLSDFGSMVDVAVSLSQQLDEASPPPYQSLASSGAASRSGQTSASQSSPTLPLSSSAHSRSTSDRPMSPPTSIAGTLGSVSQDEAGRQYPSASTSNMRIVDPDTEPTTQGLNIKPVSEDTPASSRPSVSSDLKLDQSAETAEQSTQTSNKSASSSSGSPSSQPSLKLFPDVAPPRMSSKNAWRISSVPQYQRPSNPPSSAATESPPGSSEVKPGKSTLSDALARASKDEGMRRCSGITTTSTASTESATNEVSYSQASAPPKAKARPPSLAMGTLKAFPLPAPTRPLPSIPMPGRVPPAVPDAKAPSTVRTVSSTLKAPEVPPSHPSPIAEDPCELGPDETQPSEPSTDTRSATVLGYAGEAESAAAHDDVKSICTSERPKSVSPEQSTPRRRASSIRIPRMQDLPESPDHEEHEGLPIADSPLLGQINLTKVHEKRAPLQPLRIDPRVDRNNLPFGLPSPPPTAALPSEPPTQPLPERPHGGRNYSAPIPAALQTSKGMDMHFTTGHHRASMISRSDSSRSSLRHESIPESSEPSRCETPLPSSDDEGFGPGTDIARSHRKSEKHPRRVHPLHQGYATRDAHPSHGRLRYPHPVRAQTPQDRSSRTLEKSAMSPQSTYSQSTHRSRESHSTHRTQPNANQMAHYLEDRVANLERQNQILQAALMAALNAGVKNPFEGLGDSALPPGFAHLGHANQYQSRFTPRPESWVSSSHSSENSGFETPGSYREGRPHVRQLDNMMEDIESGGWMSDKSSMSGARMARNR</sequence>
<feature type="compositionally biased region" description="Polar residues" evidence="2">
    <location>
        <begin position="308"/>
        <end position="320"/>
    </location>
</feature>
<feature type="compositionally biased region" description="Low complexity" evidence="2">
    <location>
        <begin position="382"/>
        <end position="405"/>
    </location>
</feature>
<dbReference type="Proteomes" id="UP000042958">
    <property type="component" value="Unassembled WGS sequence"/>
</dbReference>
<feature type="compositionally biased region" description="Basic and acidic residues" evidence="2">
    <location>
        <begin position="199"/>
        <end position="212"/>
    </location>
</feature>
<evidence type="ECO:0000313" key="4">
    <source>
        <dbReference type="Proteomes" id="UP000042958"/>
    </source>
</evidence>
<accession>A0A0F7TSM1</accession>
<protein>
    <submittedName>
        <fullName evidence="3">Uncharacterized protein</fullName>
    </submittedName>
</protein>
<dbReference type="STRING" id="104259.A0A0F7TSM1"/>
<feature type="compositionally biased region" description="Basic and acidic residues" evidence="2">
    <location>
        <begin position="762"/>
        <end position="775"/>
    </location>
</feature>
<feature type="compositionally biased region" description="Polar residues" evidence="2">
    <location>
        <begin position="184"/>
        <end position="198"/>
    </location>
</feature>
<feature type="compositionally biased region" description="Low complexity" evidence="2">
    <location>
        <begin position="945"/>
        <end position="956"/>
    </location>
</feature>
<feature type="compositionally biased region" description="Low complexity" evidence="2">
    <location>
        <begin position="476"/>
        <end position="507"/>
    </location>
</feature>
<evidence type="ECO:0000256" key="1">
    <source>
        <dbReference type="SAM" id="Coils"/>
    </source>
</evidence>
<feature type="region of interest" description="Disordered" evidence="2">
    <location>
        <begin position="520"/>
        <end position="878"/>
    </location>
</feature>
<feature type="compositionally biased region" description="Polar residues" evidence="2">
    <location>
        <begin position="89"/>
        <end position="114"/>
    </location>
</feature>
<gene>
    <name evidence="3" type="ORF">PMG11_08390</name>
</gene>
<feature type="region of interest" description="Disordered" evidence="2">
    <location>
        <begin position="940"/>
        <end position="1002"/>
    </location>
</feature>
<feature type="compositionally biased region" description="Basic and acidic residues" evidence="2">
    <location>
        <begin position="149"/>
        <end position="163"/>
    </location>
</feature>
<proteinExistence type="predicted"/>
<feature type="compositionally biased region" description="Pro residues" evidence="2">
    <location>
        <begin position="696"/>
        <end position="715"/>
    </location>
</feature>
<keyword evidence="1" id="KW-0175">Coiled coil</keyword>
<feature type="compositionally biased region" description="Pro residues" evidence="2">
    <location>
        <begin position="520"/>
        <end position="538"/>
    </location>
</feature>
<evidence type="ECO:0000256" key="2">
    <source>
        <dbReference type="SAM" id="MobiDB-lite"/>
    </source>
</evidence>
<feature type="compositionally biased region" description="Low complexity" evidence="2">
    <location>
        <begin position="35"/>
        <end position="47"/>
    </location>
</feature>
<feature type="compositionally biased region" description="Basic residues" evidence="2">
    <location>
        <begin position="797"/>
        <end position="810"/>
    </location>
</feature>
<keyword evidence="4" id="KW-1185">Reference proteome</keyword>
<feature type="region of interest" description="Disordered" evidence="2">
    <location>
        <begin position="257"/>
        <end position="507"/>
    </location>
</feature>
<dbReference type="EMBL" id="CDHK01000007">
    <property type="protein sequence ID" value="CEJ59783.1"/>
    <property type="molecule type" value="Genomic_DNA"/>
</dbReference>
<feature type="compositionally biased region" description="Polar residues" evidence="2">
    <location>
        <begin position="358"/>
        <end position="368"/>
    </location>
</feature>
<feature type="compositionally biased region" description="Low complexity" evidence="2">
    <location>
        <begin position="750"/>
        <end position="760"/>
    </location>
</feature>
<feature type="compositionally biased region" description="Basic and acidic residues" evidence="2">
    <location>
        <begin position="122"/>
        <end position="137"/>
    </location>
</feature>
<feature type="region of interest" description="Disordered" evidence="2">
    <location>
        <begin position="1"/>
        <end position="230"/>
    </location>
</feature>
<feature type="compositionally biased region" description="Polar residues" evidence="2">
    <location>
        <begin position="424"/>
        <end position="445"/>
    </location>
</feature>
<feature type="compositionally biased region" description="Polar residues" evidence="2">
    <location>
        <begin position="579"/>
        <end position="591"/>
    </location>
</feature>
<evidence type="ECO:0000313" key="3">
    <source>
        <dbReference type="EMBL" id="CEJ59783.1"/>
    </source>
</evidence>
<feature type="coiled-coil region" evidence="1">
    <location>
        <begin position="881"/>
        <end position="908"/>
    </location>
</feature>